<keyword evidence="5" id="KW-1185">Reference proteome</keyword>
<organism evidence="6">
    <name type="scientific">Thrips palmi</name>
    <name type="common">Melon thrips</name>
    <dbReference type="NCBI Taxonomy" id="161013"/>
    <lineage>
        <taxon>Eukaryota</taxon>
        <taxon>Metazoa</taxon>
        <taxon>Ecdysozoa</taxon>
        <taxon>Arthropoda</taxon>
        <taxon>Hexapoda</taxon>
        <taxon>Insecta</taxon>
        <taxon>Pterygota</taxon>
        <taxon>Neoptera</taxon>
        <taxon>Paraneoptera</taxon>
        <taxon>Thysanoptera</taxon>
        <taxon>Terebrantia</taxon>
        <taxon>Thripoidea</taxon>
        <taxon>Thripidae</taxon>
        <taxon>Thrips</taxon>
    </lineage>
</organism>
<feature type="region of interest" description="Disordered" evidence="3">
    <location>
        <begin position="600"/>
        <end position="623"/>
    </location>
</feature>
<evidence type="ECO:0000256" key="1">
    <source>
        <dbReference type="ARBA" id="ARBA00022884"/>
    </source>
</evidence>
<evidence type="ECO:0000313" key="5">
    <source>
        <dbReference type="Proteomes" id="UP000515158"/>
    </source>
</evidence>
<dbReference type="InterPro" id="IPR035979">
    <property type="entry name" value="RBD_domain_sf"/>
</dbReference>
<feature type="region of interest" description="Disordered" evidence="3">
    <location>
        <begin position="299"/>
        <end position="346"/>
    </location>
</feature>
<dbReference type="InterPro" id="IPR000504">
    <property type="entry name" value="RRM_dom"/>
</dbReference>
<evidence type="ECO:0000259" key="4">
    <source>
        <dbReference type="PROSITE" id="PS50102"/>
    </source>
</evidence>
<dbReference type="PANTHER" id="PTHR22014:SF2">
    <property type="entry name" value="RNA-BINDING PROTEIN 33"/>
    <property type="match status" value="1"/>
</dbReference>
<dbReference type="AlphaFoldDB" id="A0A6P9AAG4"/>
<proteinExistence type="predicted"/>
<feature type="region of interest" description="Disordered" evidence="3">
    <location>
        <begin position="360"/>
        <end position="460"/>
    </location>
</feature>
<dbReference type="PANTHER" id="PTHR22014">
    <property type="entry name" value="RNA-BINDING PROTEIN 33"/>
    <property type="match status" value="1"/>
</dbReference>
<sequence length="765" mass="84884">MSCYNNRTTIDCSVWIQINALPRDDKLLEEDGDEEYDLGEGDEEALLADYAEEHNDGLLEESEDVLDLEVRDDFDTEIQDSDYGAPDSTEPTYDLTPRHSTREREHVEEESPVQEFSTSQEDCQPSRSIPQDEEEEEDDDDEEGIRGRFRSERDSSGPVKANRQQYGNIPDSLDQVIPDESSNQMQGPPNTRPPPMAPSNVASPFGHPNMGSNMNIHSNIGPMGHGSGPNLNGGFGHLAQNGGGMSSGFNANMLEENLSYIRTNQDDQFSIQRVIYNTQHSDSNLQPNMPTKIHINPHFRGNVYPPNEGRTSWNNNESLQYNNNGPTGHELNYHHGPTPDWSQTPQNLNQNAQVNLVQHHNSFGGSPQQPVESFQSHGGHQKLLRQPPRQQSTQQMSQQHHFRNQIHSPPKRSLAESTSSSSSSPGVVPRKQVRLEPKQEKDIQGTKVEENLNEDEETREYRKKIEQQKKLREKFLQVKEERRRKAALEKQREIDPSTVSKQLTSAGNDRPVLSVQPCQQQTIPTIVNRNQDNCLFNSRNEQMRQSQQQLQNQPFSNVSSEASSSRPSRGRGVGAVRGRVAAVKARGGRGGQVAQIHERLGNTQTAAQTTQVTTQGSTSRLPQAQSVLSGSAGSAVSSSVPQRGGQVGRIVVMRGGHSQSNSGVQRSVKISQETGASVESSSMSSDVLSSAAKSVSVENLANSTNETQLRMMCNCIGRVESIKVDQARKRALIRFAATEAASAFVKRYQRKMIDLSLIKVSLVND</sequence>
<reference evidence="6" key="1">
    <citation type="submission" date="2025-08" db="UniProtKB">
        <authorList>
            <consortium name="RefSeq"/>
        </authorList>
    </citation>
    <scope>IDENTIFICATION</scope>
    <source>
        <tissue evidence="6">Total insect</tissue>
    </source>
</reference>
<feature type="compositionally biased region" description="Acidic residues" evidence="3">
    <location>
        <begin position="131"/>
        <end position="143"/>
    </location>
</feature>
<dbReference type="SMART" id="SM00360">
    <property type="entry name" value="RRM"/>
    <property type="match status" value="1"/>
</dbReference>
<feature type="compositionally biased region" description="Low complexity" evidence="3">
    <location>
        <begin position="385"/>
        <end position="399"/>
    </location>
</feature>
<feature type="compositionally biased region" description="Polar residues" evidence="3">
    <location>
        <begin position="180"/>
        <end position="189"/>
    </location>
</feature>
<feature type="compositionally biased region" description="Acidic residues" evidence="3">
    <location>
        <begin position="58"/>
        <end position="67"/>
    </location>
</feature>
<feature type="domain" description="RRM" evidence="4">
    <location>
        <begin position="693"/>
        <end position="765"/>
    </location>
</feature>
<dbReference type="CDD" id="cd00590">
    <property type="entry name" value="RRM_SF"/>
    <property type="match status" value="1"/>
</dbReference>
<evidence type="ECO:0000256" key="2">
    <source>
        <dbReference type="PROSITE-ProRule" id="PRU00176"/>
    </source>
</evidence>
<feature type="compositionally biased region" description="Polar residues" evidence="3">
    <location>
        <begin position="363"/>
        <end position="378"/>
    </location>
</feature>
<feature type="compositionally biased region" description="Basic and acidic residues" evidence="3">
    <location>
        <begin position="433"/>
        <end position="450"/>
    </location>
</feature>
<dbReference type="InterPro" id="IPR039878">
    <property type="entry name" value="RBM33"/>
</dbReference>
<feature type="compositionally biased region" description="Basic and acidic residues" evidence="3">
    <location>
        <begin position="96"/>
        <end position="109"/>
    </location>
</feature>
<dbReference type="GO" id="GO:0003723">
    <property type="term" value="F:RNA binding"/>
    <property type="evidence" value="ECO:0007669"/>
    <property type="project" value="UniProtKB-UniRule"/>
</dbReference>
<keyword evidence="1 2" id="KW-0694">RNA-binding</keyword>
<dbReference type="GeneID" id="117653100"/>
<name>A0A6P9AAG4_THRPL</name>
<dbReference type="Pfam" id="PF00076">
    <property type="entry name" value="RRM_1"/>
    <property type="match status" value="1"/>
</dbReference>
<protein>
    <submittedName>
        <fullName evidence="6">RNA-binding protein 33-like isoform X5</fullName>
    </submittedName>
</protein>
<gene>
    <name evidence="6" type="primary">LOC117653100</name>
</gene>
<accession>A0A6P9AAG4</accession>
<dbReference type="Proteomes" id="UP000515158">
    <property type="component" value="Unplaced"/>
</dbReference>
<feature type="compositionally biased region" description="Polar residues" evidence="3">
    <location>
        <begin position="497"/>
        <end position="507"/>
    </location>
</feature>
<feature type="compositionally biased region" description="Basic and acidic residues" evidence="3">
    <location>
        <begin position="144"/>
        <end position="155"/>
    </location>
</feature>
<evidence type="ECO:0000313" key="6">
    <source>
        <dbReference type="RefSeq" id="XP_034254369.1"/>
    </source>
</evidence>
<feature type="region of interest" description="Disordered" evidence="3">
    <location>
        <begin position="487"/>
        <end position="511"/>
    </location>
</feature>
<dbReference type="OrthoDB" id="5990677at2759"/>
<dbReference type="RefSeq" id="XP_034254369.1">
    <property type="nucleotide sequence ID" value="XM_034398478.1"/>
</dbReference>
<evidence type="ECO:0000256" key="3">
    <source>
        <dbReference type="SAM" id="MobiDB-lite"/>
    </source>
</evidence>
<dbReference type="PROSITE" id="PS50102">
    <property type="entry name" value="RRM"/>
    <property type="match status" value="1"/>
</dbReference>
<dbReference type="InterPro" id="IPR012677">
    <property type="entry name" value="Nucleotide-bd_a/b_plait_sf"/>
</dbReference>
<feature type="compositionally biased region" description="Low complexity" evidence="3">
    <location>
        <begin position="543"/>
        <end position="567"/>
    </location>
</feature>
<feature type="compositionally biased region" description="Low complexity" evidence="3">
    <location>
        <begin position="603"/>
        <end position="615"/>
    </location>
</feature>
<feature type="region of interest" description="Disordered" evidence="3">
    <location>
        <begin position="541"/>
        <end position="575"/>
    </location>
</feature>
<feature type="compositionally biased region" description="Polar residues" evidence="3">
    <location>
        <begin position="114"/>
        <end position="129"/>
    </location>
</feature>
<feature type="compositionally biased region" description="Polar residues" evidence="3">
    <location>
        <begin position="309"/>
        <end position="326"/>
    </location>
</feature>
<dbReference type="SUPFAM" id="SSF54928">
    <property type="entry name" value="RNA-binding domain, RBD"/>
    <property type="match status" value="1"/>
</dbReference>
<feature type="region of interest" description="Disordered" evidence="3">
    <location>
        <begin position="54"/>
        <end position="210"/>
    </location>
</feature>
<dbReference type="Gene3D" id="3.30.70.330">
    <property type="match status" value="1"/>
</dbReference>